<feature type="domain" description="Virulence factor membrane-bound polymerase C-terminal" evidence="7">
    <location>
        <begin position="312"/>
        <end position="485"/>
    </location>
</feature>
<feature type="transmembrane region" description="Helical" evidence="5">
    <location>
        <begin position="182"/>
        <end position="201"/>
    </location>
</feature>
<keyword evidence="3 5" id="KW-1133">Transmembrane helix</keyword>
<feature type="transmembrane region" description="Helical" evidence="5">
    <location>
        <begin position="360"/>
        <end position="377"/>
    </location>
</feature>
<evidence type="ECO:0000256" key="4">
    <source>
        <dbReference type="ARBA" id="ARBA00023136"/>
    </source>
</evidence>
<gene>
    <name evidence="9" type="ORF">QLQ16_04020</name>
</gene>
<keyword evidence="10" id="KW-1185">Reference proteome</keyword>
<evidence type="ECO:0000313" key="9">
    <source>
        <dbReference type="EMBL" id="MDI9232998.1"/>
    </source>
</evidence>
<dbReference type="Pfam" id="PF11846">
    <property type="entry name" value="Wzy_C_2"/>
    <property type="match status" value="1"/>
</dbReference>
<dbReference type="InterPro" id="IPR051533">
    <property type="entry name" value="WaaL-like"/>
</dbReference>
<dbReference type="PANTHER" id="PTHR37422:SF13">
    <property type="entry name" value="LIPOPOLYSACCHARIDE BIOSYNTHESIS PROTEIN PA4999-RELATED"/>
    <property type="match status" value="1"/>
</dbReference>
<dbReference type="Pfam" id="PF04932">
    <property type="entry name" value="Wzy_C"/>
    <property type="match status" value="1"/>
</dbReference>
<dbReference type="InterPro" id="IPR007016">
    <property type="entry name" value="O-antigen_ligase-rel_domated"/>
</dbReference>
<feature type="domain" description="O-antigen ligase-related" evidence="6">
    <location>
        <begin position="138"/>
        <end position="289"/>
    </location>
</feature>
<reference evidence="9" key="1">
    <citation type="submission" date="2023-05" db="EMBL/GenBank/DDBJ databases">
        <title>Limnohabitans sp. strain HM2-2 Genome sequencing and assembly.</title>
        <authorList>
            <person name="Jung Y."/>
        </authorList>
    </citation>
    <scope>NUCLEOTIDE SEQUENCE</scope>
    <source>
        <strain evidence="9">HM2-2</strain>
    </source>
</reference>
<dbReference type="InterPro" id="IPR031726">
    <property type="entry name" value="PglL_A"/>
</dbReference>
<keyword evidence="4 5" id="KW-0472">Membrane</keyword>
<comment type="subcellular location">
    <subcellularLocation>
        <location evidence="1">Membrane</location>
        <topology evidence="1">Multi-pass membrane protein</topology>
    </subcellularLocation>
</comment>
<evidence type="ECO:0000259" key="6">
    <source>
        <dbReference type="Pfam" id="PF04932"/>
    </source>
</evidence>
<comment type="caution">
    <text evidence="9">The sequence shown here is derived from an EMBL/GenBank/DDBJ whole genome shotgun (WGS) entry which is preliminary data.</text>
</comment>
<evidence type="ECO:0000259" key="7">
    <source>
        <dbReference type="Pfam" id="PF11846"/>
    </source>
</evidence>
<protein>
    <submittedName>
        <fullName evidence="9">Wzy polymerase domain-containing protein</fullName>
    </submittedName>
</protein>
<accession>A0ABT6X4R9</accession>
<keyword evidence="2 5" id="KW-0812">Transmembrane</keyword>
<sequence>MKPIDKAPLQGWQAWAVGFWMVLPWVQPWAPTPLPNVVPLLISWSCIGLLMAQGLRLQALDIARAWAIAAALSSAMGLAQYFGLTDALGHWVHAPEVLGEARANLRQRNQLATLTSLGLVATLWWASNGLLRHHALGLLALTAAGNAATNSRTGLLQMLLMTSLVILWAQLGRRHQCLSWRLVLWALGVYALCIWALPLLLSASSGADAVSALTRMGSNDGCSSRSVLWRNVLALIAQKPWWGWGWDELKYAHYSASYSGERFCEILGNAHNGPLQLAFALGVPVAALITLGLVLITLLMRPLQARSTEHQLAWGVLAVIALHSLLEFPLWYGPFQMAVVLCIVLLLPSRWDVSFVKRRVLPFAGIAVLAVAAFIAVDYSRVRQIFISDSQRSKVWPGDALSVAKSSVAFQTTAQFAEYSITSVTADNAPQMLATGLNMLHYSPELKVIRKVIEAAQLVGDEETAKQHRKWMKEAFGLDADRSNQAN</sequence>
<feature type="transmembrane region" description="Helical" evidence="5">
    <location>
        <begin position="312"/>
        <end position="331"/>
    </location>
</feature>
<dbReference type="InterPro" id="IPR021797">
    <property type="entry name" value="Wzy_C_2"/>
</dbReference>
<dbReference type="Pfam" id="PF15864">
    <property type="entry name" value="PglL_A"/>
    <property type="match status" value="1"/>
</dbReference>
<dbReference type="RefSeq" id="WP_283223397.1">
    <property type="nucleotide sequence ID" value="NZ_JASGBH010000002.1"/>
</dbReference>
<feature type="domain" description="Protein glycosylation ligase" evidence="8">
    <location>
        <begin position="103"/>
        <end position="125"/>
    </location>
</feature>
<evidence type="ECO:0000313" key="10">
    <source>
        <dbReference type="Proteomes" id="UP001431902"/>
    </source>
</evidence>
<organism evidence="9 10">
    <name type="scientific">Limnohabitans lacus</name>
    <dbReference type="NCBI Taxonomy" id="3045173"/>
    <lineage>
        <taxon>Bacteria</taxon>
        <taxon>Pseudomonadati</taxon>
        <taxon>Pseudomonadota</taxon>
        <taxon>Betaproteobacteria</taxon>
        <taxon>Burkholderiales</taxon>
        <taxon>Comamonadaceae</taxon>
        <taxon>Limnohabitans</taxon>
    </lineage>
</organism>
<dbReference type="PANTHER" id="PTHR37422">
    <property type="entry name" value="TEICHURONIC ACID BIOSYNTHESIS PROTEIN TUAE"/>
    <property type="match status" value="1"/>
</dbReference>
<evidence type="ECO:0000256" key="3">
    <source>
        <dbReference type="ARBA" id="ARBA00022989"/>
    </source>
</evidence>
<evidence type="ECO:0000256" key="1">
    <source>
        <dbReference type="ARBA" id="ARBA00004141"/>
    </source>
</evidence>
<feature type="transmembrane region" description="Helical" evidence="5">
    <location>
        <begin position="36"/>
        <end position="55"/>
    </location>
</feature>
<dbReference type="Proteomes" id="UP001431902">
    <property type="component" value="Unassembled WGS sequence"/>
</dbReference>
<name>A0ABT6X4R9_9BURK</name>
<proteinExistence type="predicted"/>
<feature type="transmembrane region" description="Helical" evidence="5">
    <location>
        <begin position="277"/>
        <end position="300"/>
    </location>
</feature>
<feature type="transmembrane region" description="Helical" evidence="5">
    <location>
        <begin position="151"/>
        <end position="170"/>
    </location>
</feature>
<evidence type="ECO:0000256" key="5">
    <source>
        <dbReference type="SAM" id="Phobius"/>
    </source>
</evidence>
<dbReference type="EMBL" id="JASGBH010000002">
    <property type="protein sequence ID" value="MDI9232998.1"/>
    <property type="molecule type" value="Genomic_DNA"/>
</dbReference>
<evidence type="ECO:0000259" key="8">
    <source>
        <dbReference type="Pfam" id="PF15864"/>
    </source>
</evidence>
<evidence type="ECO:0000256" key="2">
    <source>
        <dbReference type="ARBA" id="ARBA00022692"/>
    </source>
</evidence>